<protein>
    <submittedName>
        <fullName evidence="3">Aldo/keto reductase</fullName>
    </submittedName>
</protein>
<dbReference type="PANTHER" id="PTHR43625">
    <property type="entry name" value="AFLATOXIN B1 ALDEHYDE REDUCTASE"/>
    <property type="match status" value="1"/>
</dbReference>
<dbReference type="InterPro" id="IPR036812">
    <property type="entry name" value="NAD(P)_OxRdtase_dom_sf"/>
</dbReference>
<keyword evidence="4" id="KW-1185">Reference proteome</keyword>
<evidence type="ECO:0000313" key="4">
    <source>
        <dbReference type="Proteomes" id="UP001218218"/>
    </source>
</evidence>
<dbReference type="SUPFAM" id="SSF51430">
    <property type="entry name" value="NAD(P)-linked oxidoreductase"/>
    <property type="match status" value="1"/>
</dbReference>
<dbReference type="InterPro" id="IPR050791">
    <property type="entry name" value="Aldo-Keto_reductase"/>
</dbReference>
<evidence type="ECO:0000256" key="1">
    <source>
        <dbReference type="ARBA" id="ARBA00023002"/>
    </source>
</evidence>
<dbReference type="PANTHER" id="PTHR43625:SF78">
    <property type="entry name" value="PYRIDOXAL REDUCTASE-RELATED"/>
    <property type="match status" value="1"/>
</dbReference>
<dbReference type="GO" id="GO:0005737">
    <property type="term" value="C:cytoplasm"/>
    <property type="evidence" value="ECO:0007669"/>
    <property type="project" value="TreeGrafter"/>
</dbReference>
<dbReference type="InterPro" id="IPR023210">
    <property type="entry name" value="NADP_OxRdtase_dom"/>
</dbReference>
<dbReference type="EMBL" id="JARIHO010000008">
    <property type="protein sequence ID" value="KAJ7356568.1"/>
    <property type="molecule type" value="Genomic_DNA"/>
</dbReference>
<dbReference type="Gene3D" id="3.20.20.100">
    <property type="entry name" value="NADP-dependent oxidoreductase domain"/>
    <property type="match status" value="1"/>
</dbReference>
<organism evidence="3 4">
    <name type="scientific">Mycena albidolilacea</name>
    <dbReference type="NCBI Taxonomy" id="1033008"/>
    <lineage>
        <taxon>Eukaryota</taxon>
        <taxon>Fungi</taxon>
        <taxon>Dikarya</taxon>
        <taxon>Basidiomycota</taxon>
        <taxon>Agaricomycotina</taxon>
        <taxon>Agaricomycetes</taxon>
        <taxon>Agaricomycetidae</taxon>
        <taxon>Agaricales</taxon>
        <taxon>Marasmiineae</taxon>
        <taxon>Mycenaceae</taxon>
        <taxon>Mycena</taxon>
    </lineage>
</organism>
<dbReference type="GO" id="GO:0016491">
    <property type="term" value="F:oxidoreductase activity"/>
    <property type="evidence" value="ECO:0007669"/>
    <property type="project" value="UniProtKB-KW"/>
</dbReference>
<dbReference type="Pfam" id="PF00248">
    <property type="entry name" value="Aldo_ket_red"/>
    <property type="match status" value="1"/>
</dbReference>
<feature type="domain" description="NADP-dependent oxidoreductase" evidence="2">
    <location>
        <begin position="22"/>
        <end position="317"/>
    </location>
</feature>
<evidence type="ECO:0000313" key="3">
    <source>
        <dbReference type="EMBL" id="KAJ7356568.1"/>
    </source>
</evidence>
<keyword evidence="1" id="KW-0560">Oxidoreductase</keyword>
<comment type="caution">
    <text evidence="3">The sequence shown here is derived from an EMBL/GenBank/DDBJ whole genome shotgun (WGS) entry which is preliminary data.</text>
</comment>
<accession>A0AAD7EZL3</accession>
<name>A0AAD7EZL3_9AGAR</name>
<dbReference type="CDD" id="cd19077">
    <property type="entry name" value="AKR_AKR8A1-2"/>
    <property type="match status" value="1"/>
</dbReference>
<proteinExistence type="predicted"/>
<gene>
    <name evidence="3" type="ORF">DFH08DRAFT_460559</name>
</gene>
<dbReference type="AlphaFoldDB" id="A0AAD7EZL3"/>
<evidence type="ECO:0000259" key="2">
    <source>
        <dbReference type="Pfam" id="PF00248"/>
    </source>
</evidence>
<sequence length="340" mass="36401">MVQRTTKLGGTASDTTVGGVAHGLMMMTWTPTPAPDAQCFAAIKAGVDALLAGAKMFLNSAEFYAMDMGTANLEMLARFYARYPEYADRTFLSVKGAVRDRAPDNSPDSLRASVSVIQRALGPHKTLDLFQPARIDRAVPIEETMHTLAALVAEGQFAHIGLSECSAATLRRAHAVYPVTAVEIEVSPFSYEAEQRRVIAAAAELGVSVVAYSSLGRGFLTGKIKSAADMQDGDIRSRYTRFKDENLKANLLVVKALEAMTKCKGITVAQLCIAWVAAQGAHVIPLPGSSKATRTLENLEGGDVVLDAGEVEELSGIVAKHGVKGDRGMGLTEEQQHYWG</sequence>
<dbReference type="Proteomes" id="UP001218218">
    <property type="component" value="Unassembled WGS sequence"/>
</dbReference>
<reference evidence="3" key="1">
    <citation type="submission" date="2023-03" db="EMBL/GenBank/DDBJ databases">
        <title>Massive genome expansion in bonnet fungi (Mycena s.s.) driven by repeated elements and novel gene families across ecological guilds.</title>
        <authorList>
            <consortium name="Lawrence Berkeley National Laboratory"/>
            <person name="Harder C.B."/>
            <person name="Miyauchi S."/>
            <person name="Viragh M."/>
            <person name="Kuo A."/>
            <person name="Thoen E."/>
            <person name="Andreopoulos B."/>
            <person name="Lu D."/>
            <person name="Skrede I."/>
            <person name="Drula E."/>
            <person name="Henrissat B."/>
            <person name="Morin E."/>
            <person name="Kohler A."/>
            <person name="Barry K."/>
            <person name="LaButti K."/>
            <person name="Morin E."/>
            <person name="Salamov A."/>
            <person name="Lipzen A."/>
            <person name="Mereny Z."/>
            <person name="Hegedus B."/>
            <person name="Baldrian P."/>
            <person name="Stursova M."/>
            <person name="Weitz H."/>
            <person name="Taylor A."/>
            <person name="Grigoriev I.V."/>
            <person name="Nagy L.G."/>
            <person name="Martin F."/>
            <person name="Kauserud H."/>
        </authorList>
    </citation>
    <scope>NUCLEOTIDE SEQUENCE</scope>
    <source>
        <strain evidence="3">CBHHK002</strain>
    </source>
</reference>